<keyword evidence="4 6" id="KW-1133">Transmembrane helix</keyword>
<dbReference type="PIRSF" id="PIRSF006060">
    <property type="entry name" value="AA_transporter"/>
    <property type="match status" value="1"/>
</dbReference>
<dbReference type="Proteomes" id="UP000005254">
    <property type="component" value="Chromosome"/>
</dbReference>
<dbReference type="RefSeq" id="WP_010869383.1">
    <property type="nucleotide sequence ID" value="NC_018497.1"/>
</dbReference>
<evidence type="ECO:0000256" key="2">
    <source>
        <dbReference type="ARBA" id="ARBA00022475"/>
    </source>
</evidence>
<feature type="transmembrane region" description="Helical" evidence="6">
    <location>
        <begin position="376"/>
        <end position="397"/>
    </location>
</feature>
<dbReference type="PANTHER" id="PTHR42770:SF18">
    <property type="entry name" value="ARGININE_AGMATINE ANTIPORTER"/>
    <property type="match status" value="1"/>
</dbReference>
<dbReference type="Pfam" id="PF13520">
    <property type="entry name" value="AA_permease_2"/>
    <property type="match status" value="1"/>
</dbReference>
<accession>A0ABC7ZIL2</accession>
<dbReference type="InterPro" id="IPR002293">
    <property type="entry name" value="AA/rel_permease1"/>
</dbReference>
<dbReference type="KEGG" id="mgx:CM1_01345"/>
<dbReference type="InterPro" id="IPR050367">
    <property type="entry name" value="APC_superfamily"/>
</dbReference>
<protein>
    <submittedName>
        <fullName evidence="7">Amino acid-polyamine-organocation (APC) permease family protein</fullName>
    </submittedName>
</protein>
<feature type="transmembrane region" description="Helical" evidence="6">
    <location>
        <begin position="241"/>
        <end position="260"/>
    </location>
</feature>
<evidence type="ECO:0000313" key="8">
    <source>
        <dbReference type="Proteomes" id="UP000005254"/>
    </source>
</evidence>
<dbReference type="GeneID" id="99647079"/>
<comment type="subcellular location">
    <subcellularLocation>
        <location evidence="1">Cell membrane</location>
        <topology evidence="1">Multi-pass membrane protein</topology>
    </subcellularLocation>
</comment>
<evidence type="ECO:0000256" key="1">
    <source>
        <dbReference type="ARBA" id="ARBA00004651"/>
    </source>
</evidence>
<feature type="transmembrane region" description="Helical" evidence="6">
    <location>
        <begin position="12"/>
        <end position="33"/>
    </location>
</feature>
<evidence type="ECO:0000256" key="4">
    <source>
        <dbReference type="ARBA" id="ARBA00022989"/>
    </source>
</evidence>
<gene>
    <name evidence="7" type="ORF">CM1_01345</name>
</gene>
<evidence type="ECO:0000256" key="6">
    <source>
        <dbReference type="SAM" id="Phobius"/>
    </source>
</evidence>
<dbReference type="GO" id="GO:0005886">
    <property type="term" value="C:plasma membrane"/>
    <property type="evidence" value="ECO:0007669"/>
    <property type="project" value="UniProtKB-SubCell"/>
</dbReference>
<keyword evidence="5 6" id="KW-0472">Membrane</keyword>
<feature type="transmembrane region" description="Helical" evidence="6">
    <location>
        <begin position="343"/>
        <end position="364"/>
    </location>
</feature>
<dbReference type="AlphaFoldDB" id="A0ABC7ZIL2"/>
<organism evidence="7 8">
    <name type="scientific">Mycoplasmoides genitalium M6320</name>
    <dbReference type="NCBI Taxonomy" id="662945"/>
    <lineage>
        <taxon>Bacteria</taxon>
        <taxon>Bacillati</taxon>
        <taxon>Mycoplasmatota</taxon>
        <taxon>Mycoplasmoidales</taxon>
        <taxon>Mycoplasmoidaceae</taxon>
        <taxon>Mycoplasmoides</taxon>
    </lineage>
</organism>
<dbReference type="EMBL" id="CP003772">
    <property type="protein sequence ID" value="AFQ04046.1"/>
    <property type="molecule type" value="Genomic_DNA"/>
</dbReference>
<evidence type="ECO:0000313" key="7">
    <source>
        <dbReference type="EMBL" id="AFQ04046.1"/>
    </source>
</evidence>
<feature type="transmembrane region" description="Helical" evidence="6">
    <location>
        <begin position="451"/>
        <end position="469"/>
    </location>
</feature>
<keyword evidence="2" id="KW-1003">Cell membrane</keyword>
<name>A0ABC7ZIL2_MYCGT</name>
<evidence type="ECO:0000256" key="3">
    <source>
        <dbReference type="ARBA" id="ARBA00022692"/>
    </source>
</evidence>
<dbReference type="Gene3D" id="1.20.1740.10">
    <property type="entry name" value="Amino acid/polyamine transporter I"/>
    <property type="match status" value="1"/>
</dbReference>
<dbReference type="PANTHER" id="PTHR42770">
    <property type="entry name" value="AMINO ACID TRANSPORTER-RELATED"/>
    <property type="match status" value="1"/>
</dbReference>
<dbReference type="SMR" id="A0ABC7ZIL2"/>
<feature type="transmembrane region" description="Helical" evidence="6">
    <location>
        <begin position="39"/>
        <end position="59"/>
    </location>
</feature>
<evidence type="ECO:0000256" key="5">
    <source>
        <dbReference type="ARBA" id="ARBA00023136"/>
    </source>
</evidence>
<feature type="transmembrane region" description="Helical" evidence="6">
    <location>
        <begin position="203"/>
        <end position="221"/>
    </location>
</feature>
<feature type="transmembrane region" description="Helical" evidence="6">
    <location>
        <begin position="159"/>
        <end position="182"/>
    </location>
</feature>
<feature type="transmembrane region" description="Helical" evidence="6">
    <location>
        <begin position="127"/>
        <end position="147"/>
    </location>
</feature>
<sequence length="489" mass="54766">MGQINRKFSEKQFLLFVVNYIAGFGFIATAISLFRLGPFSWLIFLLVSLVSLIVTLSFARLSSIDSQNYGGPYLWAKKAVDKEKIAGRMFSFFTGWNNFIIGPLSAATAPLFILNSFSGIDGIRGNLVNTWILIAIGFSFYVLLAFISTKGTSLNKKLIALFASVKWIVILSALIVAIYVIARDGNGYSQNNNLESGFFGRREISFAQIATVFITFFYSYAGVEDISVMTPDVKTNNFRKILIVSFIAVFLFYFIGIIILNGLQNIAQRGGEANSIGNVADIFKKAAGLGTLIFYGVGALFNNVSTRLSTIIANSRKILPLAYDNYLPSFFYKQNKKGEFQNAIWFTFGTTLIAMTLLVFIPLVASNFDFDNATEYAASVGSAATLLQYIFVFFIIFKFIYKKEPLYQKKWVKTTEELLFCLGTIVIVLMLLVYLFPVIDGFSKWETKHTLTIVLYGVLSLIGLVLFLLQEYKHKNKQNANKQTTQTTV</sequence>
<reference evidence="7 8" key="1">
    <citation type="journal article" date="2012" name="J. Bacteriol.">
        <title>Draft Genome Sequences of Four Axenic Mycoplasma genitalium Strains Isolated from Denmark, Japan, and Australia.</title>
        <authorList>
            <person name="McGowin C.L."/>
            <person name="Ma L."/>
            <person name="Jensen J.S."/>
            <person name="Mancuso M.M."/>
            <person name="Hamasuna R."/>
            <person name="Adegboye D."/>
            <person name="Martin D.H."/>
        </authorList>
    </citation>
    <scope>NUCLEOTIDE SEQUENCE [LARGE SCALE GENOMIC DNA]</scope>
    <source>
        <strain evidence="7 8">M6320</strain>
    </source>
</reference>
<keyword evidence="3 6" id="KW-0812">Transmembrane</keyword>
<proteinExistence type="predicted"/>
<feature type="transmembrane region" description="Helical" evidence="6">
    <location>
        <begin position="418"/>
        <end position="439"/>
    </location>
</feature>